<keyword evidence="8 11" id="KW-0472">Membrane</keyword>
<dbReference type="GO" id="GO:0015031">
    <property type="term" value="P:protein transport"/>
    <property type="evidence" value="ECO:0007669"/>
    <property type="project" value="UniProtKB-KW"/>
</dbReference>
<name>A0A8J6TGC1_9BACT</name>
<dbReference type="NCBIfam" id="TIGR02801">
    <property type="entry name" value="tolR"/>
    <property type="match status" value="1"/>
</dbReference>
<evidence type="ECO:0000256" key="11">
    <source>
        <dbReference type="SAM" id="Phobius"/>
    </source>
</evidence>
<comment type="caution">
    <text evidence="12">The sequence shown here is derived from an EMBL/GenBank/DDBJ whole genome shotgun (WGS) entry which is preliminary data.</text>
</comment>
<evidence type="ECO:0000256" key="1">
    <source>
        <dbReference type="ARBA" id="ARBA00004162"/>
    </source>
</evidence>
<sequence length="139" mass="15136">MGPVKSRKSKALMADINVTPLVDVMLVLLIIFMITAPMMTQGVDVNLPETTANPLRQDEKPVVISISKEGDISIGNIKGNMNLLNQELSKLAMTDPEKTILLKADKQVAYGVVAQVMADIKKAGFNKLGMVTKPEDKTR</sequence>
<dbReference type="GO" id="GO:0051301">
    <property type="term" value="P:cell division"/>
    <property type="evidence" value="ECO:0007669"/>
    <property type="project" value="UniProtKB-KW"/>
</dbReference>
<evidence type="ECO:0000256" key="10">
    <source>
        <dbReference type="RuleBase" id="RU003879"/>
    </source>
</evidence>
<proteinExistence type="inferred from homology"/>
<evidence type="ECO:0000256" key="8">
    <source>
        <dbReference type="ARBA" id="ARBA00023136"/>
    </source>
</evidence>
<evidence type="ECO:0000313" key="12">
    <source>
        <dbReference type="EMBL" id="MBC8318667.1"/>
    </source>
</evidence>
<evidence type="ECO:0000256" key="9">
    <source>
        <dbReference type="ARBA" id="ARBA00023306"/>
    </source>
</evidence>
<evidence type="ECO:0000313" key="13">
    <source>
        <dbReference type="Proteomes" id="UP000614424"/>
    </source>
</evidence>
<evidence type="ECO:0000256" key="5">
    <source>
        <dbReference type="ARBA" id="ARBA00022618"/>
    </source>
</evidence>
<evidence type="ECO:0000256" key="6">
    <source>
        <dbReference type="ARBA" id="ARBA00022692"/>
    </source>
</evidence>
<protein>
    <submittedName>
        <fullName evidence="12">Protein TolR</fullName>
    </submittedName>
</protein>
<feature type="transmembrane region" description="Helical" evidence="11">
    <location>
        <begin position="21"/>
        <end position="39"/>
    </location>
</feature>
<dbReference type="AlphaFoldDB" id="A0A8J6TGC1"/>
<reference evidence="12 13" key="1">
    <citation type="submission" date="2020-08" db="EMBL/GenBank/DDBJ databases">
        <title>Bridging the membrane lipid divide: bacteria of the FCB group superphylum have the potential to synthesize archaeal ether lipids.</title>
        <authorList>
            <person name="Villanueva L."/>
            <person name="Von Meijenfeldt F.A.B."/>
            <person name="Westbye A.B."/>
            <person name="Yadav S."/>
            <person name="Hopmans E.C."/>
            <person name="Dutilh B.E."/>
            <person name="Sinninghe Damste J.S."/>
        </authorList>
    </citation>
    <scope>NUCLEOTIDE SEQUENCE [LARGE SCALE GENOMIC DNA]</scope>
    <source>
        <strain evidence="12">NIOZ-UU47</strain>
    </source>
</reference>
<dbReference type="InterPro" id="IPR003400">
    <property type="entry name" value="ExbD"/>
</dbReference>
<keyword evidence="9" id="KW-0131">Cell cycle</keyword>
<keyword evidence="6 10" id="KW-0812">Transmembrane</keyword>
<keyword evidence="4" id="KW-0997">Cell inner membrane</keyword>
<keyword evidence="3" id="KW-1003">Cell membrane</keyword>
<dbReference type="Pfam" id="PF02472">
    <property type="entry name" value="ExbD"/>
    <property type="match status" value="1"/>
</dbReference>
<evidence type="ECO:0000256" key="4">
    <source>
        <dbReference type="ARBA" id="ARBA00022519"/>
    </source>
</evidence>
<dbReference type="InterPro" id="IPR014168">
    <property type="entry name" value="Tol-Pal_TolR"/>
</dbReference>
<organism evidence="12 13">
    <name type="scientific">Candidatus Desulfobia pelagia</name>
    <dbReference type="NCBI Taxonomy" id="2841692"/>
    <lineage>
        <taxon>Bacteria</taxon>
        <taxon>Pseudomonadati</taxon>
        <taxon>Thermodesulfobacteriota</taxon>
        <taxon>Desulfobulbia</taxon>
        <taxon>Desulfobulbales</taxon>
        <taxon>Desulfobulbaceae</taxon>
        <taxon>Candidatus Desulfobia</taxon>
    </lineage>
</organism>
<dbReference type="EMBL" id="JACNJZ010000174">
    <property type="protein sequence ID" value="MBC8318667.1"/>
    <property type="molecule type" value="Genomic_DNA"/>
</dbReference>
<evidence type="ECO:0000256" key="3">
    <source>
        <dbReference type="ARBA" id="ARBA00022475"/>
    </source>
</evidence>
<accession>A0A8J6TGC1</accession>
<dbReference type="GO" id="GO:0022857">
    <property type="term" value="F:transmembrane transporter activity"/>
    <property type="evidence" value="ECO:0007669"/>
    <property type="project" value="InterPro"/>
</dbReference>
<comment type="subcellular location">
    <subcellularLocation>
        <location evidence="1">Cell membrane</location>
        <topology evidence="1">Single-pass membrane protein</topology>
    </subcellularLocation>
    <subcellularLocation>
        <location evidence="10">Cell membrane</location>
        <topology evidence="10">Single-pass type II membrane protein</topology>
    </subcellularLocation>
</comment>
<gene>
    <name evidence="12" type="primary">tolR</name>
    <name evidence="12" type="ORF">H8E41_12250</name>
</gene>
<dbReference type="GO" id="GO:0005886">
    <property type="term" value="C:plasma membrane"/>
    <property type="evidence" value="ECO:0007669"/>
    <property type="project" value="UniProtKB-SubCell"/>
</dbReference>
<evidence type="ECO:0000256" key="2">
    <source>
        <dbReference type="ARBA" id="ARBA00005811"/>
    </source>
</evidence>
<evidence type="ECO:0000256" key="7">
    <source>
        <dbReference type="ARBA" id="ARBA00022989"/>
    </source>
</evidence>
<keyword evidence="5" id="KW-0132">Cell division</keyword>
<keyword evidence="10" id="KW-0813">Transport</keyword>
<keyword evidence="7 11" id="KW-1133">Transmembrane helix</keyword>
<keyword evidence="10" id="KW-0653">Protein transport</keyword>
<dbReference type="Proteomes" id="UP000614424">
    <property type="component" value="Unassembled WGS sequence"/>
</dbReference>
<comment type="similarity">
    <text evidence="2 10">Belongs to the ExbD/TolR family.</text>
</comment>
<dbReference type="PANTHER" id="PTHR30558">
    <property type="entry name" value="EXBD MEMBRANE COMPONENT OF PMF-DRIVEN MACROMOLECULE IMPORT SYSTEM"/>
    <property type="match status" value="1"/>
</dbReference>
<dbReference type="PANTHER" id="PTHR30558:SF7">
    <property type="entry name" value="TOL-PAL SYSTEM PROTEIN TOLR"/>
    <property type="match status" value="1"/>
</dbReference>
<dbReference type="Gene3D" id="3.30.420.270">
    <property type="match status" value="1"/>
</dbReference>